<proteinExistence type="predicted"/>
<reference evidence="2" key="1">
    <citation type="submission" date="2016-10" db="EMBL/GenBank/DDBJ databases">
        <authorList>
            <person name="Varghese N."/>
            <person name="Submissions S."/>
        </authorList>
    </citation>
    <scope>NUCLEOTIDE SEQUENCE [LARGE SCALE GENOMIC DNA]</scope>
    <source>
        <strain evidence="2">DSM 10002</strain>
    </source>
</reference>
<sequence>MLSPILIKKTPYCKQFIEVDNDCSTILWVLAQAELFSGGTAMERRELEHHVKKSTPTISRHIKHLAEEGWVEVVSQRPVTMRLSDEGMSRLGLR</sequence>
<evidence type="ECO:0000313" key="1">
    <source>
        <dbReference type="EMBL" id="SDU80161.1"/>
    </source>
</evidence>
<organism evidence="1 2">
    <name type="scientific">Arcanobacterium phocae</name>
    <dbReference type="NCBI Taxonomy" id="131112"/>
    <lineage>
        <taxon>Bacteria</taxon>
        <taxon>Bacillati</taxon>
        <taxon>Actinomycetota</taxon>
        <taxon>Actinomycetes</taxon>
        <taxon>Actinomycetales</taxon>
        <taxon>Actinomycetaceae</taxon>
        <taxon>Arcanobacterium</taxon>
    </lineage>
</organism>
<dbReference type="InterPro" id="IPR036390">
    <property type="entry name" value="WH_DNA-bd_sf"/>
</dbReference>
<evidence type="ECO:0000313" key="2">
    <source>
        <dbReference type="Proteomes" id="UP000214355"/>
    </source>
</evidence>
<name>A0A1H2LHW4_9ACTO</name>
<dbReference type="Proteomes" id="UP000214355">
    <property type="component" value="Chromosome I"/>
</dbReference>
<protein>
    <recommendedName>
        <fullName evidence="3">MarR family protein</fullName>
    </recommendedName>
</protein>
<dbReference type="SUPFAM" id="SSF46785">
    <property type="entry name" value="Winged helix' DNA-binding domain"/>
    <property type="match status" value="1"/>
</dbReference>
<dbReference type="InterPro" id="IPR036388">
    <property type="entry name" value="WH-like_DNA-bd_sf"/>
</dbReference>
<dbReference type="EMBL" id="LT629804">
    <property type="protein sequence ID" value="SDU80161.1"/>
    <property type="molecule type" value="Genomic_DNA"/>
</dbReference>
<gene>
    <name evidence="1" type="ORF">SAMN04489737_1115</name>
</gene>
<dbReference type="STRING" id="131112.SAMN04489737_1115"/>
<accession>A0A1H2LHW4</accession>
<dbReference type="AlphaFoldDB" id="A0A1H2LHW4"/>
<dbReference type="Gene3D" id="1.10.10.10">
    <property type="entry name" value="Winged helix-like DNA-binding domain superfamily/Winged helix DNA-binding domain"/>
    <property type="match status" value="1"/>
</dbReference>
<keyword evidence="2" id="KW-1185">Reference proteome</keyword>
<evidence type="ECO:0008006" key="3">
    <source>
        <dbReference type="Google" id="ProtNLM"/>
    </source>
</evidence>